<dbReference type="AlphaFoldDB" id="A0A7C1E4C0"/>
<evidence type="ECO:0000256" key="1">
    <source>
        <dbReference type="ARBA" id="ARBA00004370"/>
    </source>
</evidence>
<accession>A0A7C1E4C0</accession>
<evidence type="ECO:0000256" key="4">
    <source>
        <dbReference type="ARBA" id="ARBA00023136"/>
    </source>
</evidence>
<gene>
    <name evidence="7" type="ORF">ENO04_04705</name>
</gene>
<dbReference type="InterPro" id="IPR006685">
    <property type="entry name" value="MscS_channel_2nd"/>
</dbReference>
<sequence length="252" mass="28789">MEQSFLNVSIKVLASIIIFAVIIIGLNRALSSLEKKGIISSIIKKRIATVTASIIGVLVLLIIVYELSYHVIFLYLFLIIFAVSVASAYPILNNFYAYYTIMNTRQVISGVYFSIGKIRGRVKNVGYLYTQLLLDDGSLLYIPNNYMLKKPFRIYRGYGKIRARINLMAQAPVNVETIANKIEEEIRRNFRHLSTDSEISVIIDKVEESNISFIVEVEYVSGEIREKIVNNFIASIYDSLYEYSPTIEILRK</sequence>
<dbReference type="Pfam" id="PF00924">
    <property type="entry name" value="MS_channel_2nd"/>
    <property type="match status" value="1"/>
</dbReference>
<feature type="transmembrane region" description="Helical" evidence="5">
    <location>
        <begin position="6"/>
        <end position="26"/>
    </location>
</feature>
<dbReference type="GO" id="GO:0055085">
    <property type="term" value="P:transmembrane transport"/>
    <property type="evidence" value="ECO:0007669"/>
    <property type="project" value="InterPro"/>
</dbReference>
<dbReference type="InterPro" id="IPR023408">
    <property type="entry name" value="MscS_beta-dom_sf"/>
</dbReference>
<comment type="subcellular location">
    <subcellularLocation>
        <location evidence="1">Membrane</location>
    </subcellularLocation>
</comment>
<organism evidence="7">
    <name type="scientific">Fervidicoccus fontis</name>
    <dbReference type="NCBI Taxonomy" id="683846"/>
    <lineage>
        <taxon>Archaea</taxon>
        <taxon>Thermoproteota</taxon>
        <taxon>Thermoprotei</taxon>
        <taxon>Fervidicoccales</taxon>
        <taxon>Fervidicoccaceae</taxon>
        <taxon>Fervidicoccus</taxon>
    </lineage>
</organism>
<feature type="transmembrane region" description="Helical" evidence="5">
    <location>
        <begin position="71"/>
        <end position="92"/>
    </location>
</feature>
<evidence type="ECO:0000256" key="3">
    <source>
        <dbReference type="ARBA" id="ARBA00022989"/>
    </source>
</evidence>
<keyword evidence="2 5" id="KW-0812">Transmembrane</keyword>
<evidence type="ECO:0000256" key="5">
    <source>
        <dbReference type="SAM" id="Phobius"/>
    </source>
</evidence>
<feature type="domain" description="Mechanosensitive ion channel MscS" evidence="6">
    <location>
        <begin position="92"/>
        <end position="152"/>
    </location>
</feature>
<dbReference type="Gene3D" id="2.30.30.60">
    <property type="match status" value="1"/>
</dbReference>
<protein>
    <submittedName>
        <fullName evidence="7">Mechanosensitive ion channel</fullName>
    </submittedName>
</protein>
<proteinExistence type="predicted"/>
<keyword evidence="4 5" id="KW-0472">Membrane</keyword>
<dbReference type="SUPFAM" id="SSF50182">
    <property type="entry name" value="Sm-like ribonucleoproteins"/>
    <property type="match status" value="1"/>
</dbReference>
<dbReference type="InterPro" id="IPR010920">
    <property type="entry name" value="LSM_dom_sf"/>
</dbReference>
<evidence type="ECO:0000313" key="7">
    <source>
        <dbReference type="EMBL" id="HDS10895.1"/>
    </source>
</evidence>
<reference evidence="7" key="1">
    <citation type="journal article" date="2020" name="mSystems">
        <title>Genome- and Community-Level Interaction Insights into Carbon Utilization and Element Cycling Functions of Hydrothermarchaeota in Hydrothermal Sediment.</title>
        <authorList>
            <person name="Zhou Z."/>
            <person name="Liu Y."/>
            <person name="Xu W."/>
            <person name="Pan J."/>
            <person name="Luo Z.H."/>
            <person name="Li M."/>
        </authorList>
    </citation>
    <scope>NUCLEOTIDE SEQUENCE [LARGE SCALE GENOMIC DNA]</scope>
    <source>
        <strain evidence="7">SpSt-123</strain>
    </source>
</reference>
<evidence type="ECO:0000259" key="6">
    <source>
        <dbReference type="Pfam" id="PF00924"/>
    </source>
</evidence>
<dbReference type="GO" id="GO:0016020">
    <property type="term" value="C:membrane"/>
    <property type="evidence" value="ECO:0007669"/>
    <property type="project" value="UniProtKB-SubCell"/>
</dbReference>
<comment type="caution">
    <text evidence="7">The sequence shown here is derived from an EMBL/GenBank/DDBJ whole genome shotgun (WGS) entry which is preliminary data.</text>
</comment>
<dbReference type="EMBL" id="DSDY01000145">
    <property type="protein sequence ID" value="HDS10895.1"/>
    <property type="molecule type" value="Genomic_DNA"/>
</dbReference>
<evidence type="ECO:0000256" key="2">
    <source>
        <dbReference type="ARBA" id="ARBA00022692"/>
    </source>
</evidence>
<keyword evidence="3 5" id="KW-1133">Transmembrane helix</keyword>
<feature type="transmembrane region" description="Helical" evidence="5">
    <location>
        <begin position="47"/>
        <end position="65"/>
    </location>
</feature>
<name>A0A7C1E4C0_9CREN</name>